<proteinExistence type="predicted"/>
<evidence type="ECO:0000313" key="2">
    <source>
        <dbReference type="EMBL" id="RCN29968.1"/>
    </source>
</evidence>
<evidence type="ECO:0000256" key="1">
    <source>
        <dbReference type="SAM" id="Phobius"/>
    </source>
</evidence>
<protein>
    <submittedName>
        <fullName evidence="2">Uncharacterized protein</fullName>
    </submittedName>
</protein>
<dbReference type="AlphaFoldDB" id="A0A368FEH5"/>
<reference evidence="2 3" key="1">
    <citation type="submission" date="2014-10" db="EMBL/GenBank/DDBJ databases">
        <title>Draft genome of the hookworm Ancylostoma caninum.</title>
        <authorList>
            <person name="Mitreva M."/>
        </authorList>
    </citation>
    <scope>NUCLEOTIDE SEQUENCE [LARGE SCALE GENOMIC DNA]</scope>
    <source>
        <strain evidence="2 3">Baltimore</strain>
    </source>
</reference>
<sequence length="96" mass="11361">MFLQKSRIVLKLIKMYVQMPLLKKMNGTGTTITTQDFCRHAFYSPHVAETQLMIDNRRIFLGLDITCNLLVCGFLPFIFLSLAQFRRMFKKFYDNK</sequence>
<feature type="transmembrane region" description="Helical" evidence="1">
    <location>
        <begin position="59"/>
        <end position="83"/>
    </location>
</feature>
<dbReference type="Proteomes" id="UP000252519">
    <property type="component" value="Unassembled WGS sequence"/>
</dbReference>
<accession>A0A368FEH5</accession>
<keyword evidence="3" id="KW-1185">Reference proteome</keyword>
<keyword evidence="1" id="KW-0472">Membrane</keyword>
<dbReference type="EMBL" id="JOJR01001713">
    <property type="protein sequence ID" value="RCN29968.1"/>
    <property type="molecule type" value="Genomic_DNA"/>
</dbReference>
<keyword evidence="1" id="KW-0812">Transmembrane</keyword>
<evidence type="ECO:0000313" key="3">
    <source>
        <dbReference type="Proteomes" id="UP000252519"/>
    </source>
</evidence>
<keyword evidence="1" id="KW-1133">Transmembrane helix</keyword>
<comment type="caution">
    <text evidence="2">The sequence shown here is derived from an EMBL/GenBank/DDBJ whole genome shotgun (WGS) entry which is preliminary data.</text>
</comment>
<organism evidence="2 3">
    <name type="scientific">Ancylostoma caninum</name>
    <name type="common">Dog hookworm</name>
    <dbReference type="NCBI Taxonomy" id="29170"/>
    <lineage>
        <taxon>Eukaryota</taxon>
        <taxon>Metazoa</taxon>
        <taxon>Ecdysozoa</taxon>
        <taxon>Nematoda</taxon>
        <taxon>Chromadorea</taxon>
        <taxon>Rhabditida</taxon>
        <taxon>Rhabditina</taxon>
        <taxon>Rhabditomorpha</taxon>
        <taxon>Strongyloidea</taxon>
        <taxon>Ancylostomatidae</taxon>
        <taxon>Ancylostomatinae</taxon>
        <taxon>Ancylostoma</taxon>
    </lineage>
</organism>
<name>A0A368FEH5_ANCCA</name>
<gene>
    <name evidence="2" type="ORF">ANCCAN_24263</name>
</gene>